<keyword evidence="1" id="KW-1133">Transmembrane helix</keyword>
<dbReference type="InterPro" id="IPR024344">
    <property type="entry name" value="MDMPI_metal-binding"/>
</dbReference>
<evidence type="ECO:0000256" key="1">
    <source>
        <dbReference type="SAM" id="Phobius"/>
    </source>
</evidence>
<dbReference type="Proteomes" id="UP000076038">
    <property type="component" value="Chromosome"/>
</dbReference>
<reference evidence="4" key="2">
    <citation type="submission" date="2016-04" db="EMBL/GenBank/DDBJ databases">
        <title>Complete Genome and Plasmid Sequences for Rhodococcus fascians D188 and Draft Sequences for Rhodococcus spp. Isolates PBTS 1 and PBTS 2.</title>
        <authorList>
            <person name="Stamer R."/>
            <person name="Vereecke D."/>
            <person name="Zhang Y."/>
            <person name="Schilkey F."/>
            <person name="Devitt N."/>
            <person name="Randall J."/>
        </authorList>
    </citation>
    <scope>NUCLEOTIDE SEQUENCE [LARGE SCALE GENOMIC DNA]</scope>
    <source>
        <strain evidence="4">PBTS2</strain>
    </source>
</reference>
<accession>A0A143QSX4</accession>
<feature type="domain" description="Mycothiol-dependent maleylpyruvate isomerase metal-binding" evidence="2">
    <location>
        <begin position="16"/>
        <end position="52"/>
    </location>
</feature>
<feature type="transmembrane region" description="Helical" evidence="1">
    <location>
        <begin position="47"/>
        <end position="67"/>
    </location>
</feature>
<dbReference type="SUPFAM" id="SSF109854">
    <property type="entry name" value="DinB/YfiT-like putative metalloenzymes"/>
    <property type="match status" value="1"/>
</dbReference>
<dbReference type="RefSeq" id="WP_048318728.1">
    <property type="nucleotide sequence ID" value="NZ_CP015220.1"/>
</dbReference>
<dbReference type="InterPro" id="IPR034660">
    <property type="entry name" value="DinB/YfiT-like"/>
</dbReference>
<keyword evidence="1" id="KW-0472">Membrane</keyword>
<dbReference type="KEGG" id="rhs:A3Q41_04639"/>
<dbReference type="AlphaFoldDB" id="A0A143QSX4"/>
<dbReference type="Gene3D" id="1.20.120.450">
    <property type="entry name" value="dinb family like domain"/>
    <property type="match status" value="1"/>
</dbReference>
<dbReference type="EMBL" id="CP015220">
    <property type="protein sequence ID" value="AMY25906.1"/>
    <property type="molecule type" value="Genomic_DNA"/>
</dbReference>
<dbReference type="NCBIfam" id="TIGR03083">
    <property type="entry name" value="maleylpyruvate isomerase family mycothiol-dependent enzyme"/>
    <property type="match status" value="1"/>
</dbReference>
<dbReference type="Pfam" id="PF11716">
    <property type="entry name" value="MDMPI_N"/>
    <property type="match status" value="1"/>
</dbReference>
<evidence type="ECO:0000259" key="2">
    <source>
        <dbReference type="Pfam" id="PF11716"/>
    </source>
</evidence>
<organism evidence="3 4">
    <name type="scientific">Rhodococcoides fascians</name>
    <name type="common">Rhodococcus fascians</name>
    <dbReference type="NCBI Taxonomy" id="1828"/>
    <lineage>
        <taxon>Bacteria</taxon>
        <taxon>Bacillati</taxon>
        <taxon>Actinomycetota</taxon>
        <taxon>Actinomycetes</taxon>
        <taxon>Mycobacteriales</taxon>
        <taxon>Nocardiaceae</taxon>
        <taxon>Rhodococcoides</taxon>
    </lineage>
</organism>
<sequence length="219" mass="23968">MSSDPDDDAIFAETSDERRSLARTFDTLTPEQWDTPSLCDAWTVRDVAAHLVVPLIVPLWQFGLAMVRTRGNFDRANQMMTQRTKRKHGDELPALLTAHADKKFTPPGHGPLAPLSDVIVHGLDVCRPLGIEHHVPEHRMVTMLDFLVPESGAAPFKGPDLRLQWRATDLDWSRGEGPVVEGSAGTLALVLTGRSSALADITGPGAAQLAEARANRRRS</sequence>
<keyword evidence="1" id="KW-0812">Transmembrane</keyword>
<dbReference type="GO" id="GO:0046872">
    <property type="term" value="F:metal ion binding"/>
    <property type="evidence" value="ECO:0007669"/>
    <property type="project" value="InterPro"/>
</dbReference>
<dbReference type="OrthoDB" id="5178565at2"/>
<dbReference type="PATRIC" id="fig|1653479.3.peg.4696"/>
<gene>
    <name evidence="3" type="ORF">A3Q41_04639</name>
</gene>
<name>A0A143QSX4_RHOFA</name>
<keyword evidence="4" id="KW-1185">Reference proteome</keyword>
<dbReference type="InterPro" id="IPR017517">
    <property type="entry name" value="Maleyloyr_isom"/>
</dbReference>
<proteinExistence type="predicted"/>
<reference evidence="3 4" key="1">
    <citation type="journal article" date="2016" name="Genome Announc.">
        <title>Complete Genome and Plasmid Sequences for Rhodococcus fascians D188 and Draft Sequences for Rhodococcus Isolates PBTS 1 and PBTS 2.</title>
        <authorList>
            <person name="Stamler R.A."/>
            <person name="Vereecke D."/>
            <person name="Zhang Y."/>
            <person name="Schilkey F."/>
            <person name="Devitt N."/>
            <person name="Randall J.J."/>
        </authorList>
    </citation>
    <scope>NUCLEOTIDE SEQUENCE [LARGE SCALE GENOMIC DNA]</scope>
    <source>
        <strain evidence="3 4">PBTS2</strain>
    </source>
</reference>
<evidence type="ECO:0000313" key="3">
    <source>
        <dbReference type="EMBL" id="AMY25906.1"/>
    </source>
</evidence>
<protein>
    <recommendedName>
        <fullName evidence="2">Mycothiol-dependent maleylpyruvate isomerase metal-binding domain-containing protein</fullName>
    </recommendedName>
</protein>
<evidence type="ECO:0000313" key="4">
    <source>
        <dbReference type="Proteomes" id="UP000076038"/>
    </source>
</evidence>